<keyword evidence="2" id="KW-0812">Transmembrane</keyword>
<comment type="caution">
    <text evidence="4">The sequence shown here is derived from an EMBL/GenBank/DDBJ whole genome shotgun (WGS) entry which is preliminary data.</text>
</comment>
<keyword evidence="2" id="KW-0472">Membrane</keyword>
<keyword evidence="2" id="KW-1133">Transmembrane helix</keyword>
<dbReference type="SUPFAM" id="SSF51261">
    <property type="entry name" value="Duplicated hybrid motif"/>
    <property type="match status" value="1"/>
</dbReference>
<evidence type="ECO:0000256" key="2">
    <source>
        <dbReference type="SAM" id="Phobius"/>
    </source>
</evidence>
<dbReference type="InterPro" id="IPR011055">
    <property type="entry name" value="Dup_hybrid_motif"/>
</dbReference>
<dbReference type="AlphaFoldDB" id="A0A2N2F3Y7"/>
<feature type="transmembrane region" description="Helical" evidence="2">
    <location>
        <begin position="21"/>
        <end position="38"/>
    </location>
</feature>
<proteinExistence type="predicted"/>
<evidence type="ECO:0000313" key="4">
    <source>
        <dbReference type="EMBL" id="PKN02866.1"/>
    </source>
</evidence>
<accession>A0A2N2F3Y7</accession>
<dbReference type="Gene3D" id="2.70.70.10">
    <property type="entry name" value="Glucose Permease (Domain IIA)"/>
    <property type="match status" value="1"/>
</dbReference>
<dbReference type="EMBL" id="PHAO01000001">
    <property type="protein sequence ID" value="PKN02866.1"/>
    <property type="molecule type" value="Genomic_DNA"/>
</dbReference>
<dbReference type="CDD" id="cd12797">
    <property type="entry name" value="M23_peptidase"/>
    <property type="match status" value="1"/>
</dbReference>
<dbReference type="InterPro" id="IPR016047">
    <property type="entry name" value="M23ase_b-sheet_dom"/>
</dbReference>
<organism evidence="4 5">
    <name type="scientific">Candidatus Dojkabacteria bacterium HGW-Dojkabacteria-1</name>
    <dbReference type="NCBI Taxonomy" id="2013761"/>
    <lineage>
        <taxon>Bacteria</taxon>
        <taxon>Candidatus Dojkabacteria</taxon>
    </lineage>
</organism>
<reference evidence="4 5" key="1">
    <citation type="journal article" date="2017" name="ISME J.">
        <title>Potential for microbial H2 and metal transformations associated with novel bacteria and archaea in deep terrestrial subsurface sediments.</title>
        <authorList>
            <person name="Hernsdorf A.W."/>
            <person name="Amano Y."/>
            <person name="Miyakawa K."/>
            <person name="Ise K."/>
            <person name="Suzuki Y."/>
            <person name="Anantharaman K."/>
            <person name="Probst A."/>
            <person name="Burstein D."/>
            <person name="Thomas B.C."/>
            <person name="Banfield J.F."/>
        </authorList>
    </citation>
    <scope>NUCLEOTIDE SEQUENCE [LARGE SCALE GENOMIC DNA]</scope>
    <source>
        <strain evidence="4">HGW-Dojkabacteria-1</strain>
    </source>
</reference>
<dbReference type="PANTHER" id="PTHR21666">
    <property type="entry name" value="PEPTIDASE-RELATED"/>
    <property type="match status" value="1"/>
</dbReference>
<evidence type="ECO:0000256" key="1">
    <source>
        <dbReference type="ARBA" id="ARBA00022729"/>
    </source>
</evidence>
<dbReference type="Pfam" id="PF01551">
    <property type="entry name" value="Peptidase_M23"/>
    <property type="match status" value="1"/>
</dbReference>
<protein>
    <recommendedName>
        <fullName evidence="3">M23ase beta-sheet core domain-containing protein</fullName>
    </recommendedName>
</protein>
<dbReference type="PANTHER" id="PTHR21666:SF289">
    <property type="entry name" value="L-ALA--D-GLU ENDOPEPTIDASE"/>
    <property type="match status" value="1"/>
</dbReference>
<sequence>MFFREYQSSIKIQTRKEFAMLFILAGLATIGGILFVALPEVVKQDILFKIVEALSKGAHTASDIVAKAGEGIVKFLLRGTIVGTVAVVGFSVLDMVADHRLQMPTSQVQILKDYWHLIDKAAQESDTDPYMIAAVWRVENSLLPSGPNNQQGIGGFYSAVQAGERFPVGQLSDGEILSQLTRIGNILHGKCPGVDISYASQNNHSEDHMWSRALCFATYNGSQGTLVRGVYQSNGQVFNNLPGHPQTNGLNICLTDGCTRRGPMQHDGYETSYRKIKAHVVSHPQMTGGKVTAPIEAVIRITDKVSGELERMAMALDAITIAWKAQNIVEEAYASVVKPPPEGKLAWPGPSNTWIQFAFGSPPGYSWSSFHNGVDIDAPGFTPFTVTSASTGKVIYAQRMDSCNVGVVKVQWTPELVINYVHLDPDSLMVGKGDKVEVGQIIGTVFNGKTTCSDGPHLHFMVVRNGVPINPQQFLVKE</sequence>
<dbReference type="GO" id="GO:0004222">
    <property type="term" value="F:metalloendopeptidase activity"/>
    <property type="evidence" value="ECO:0007669"/>
    <property type="project" value="TreeGrafter"/>
</dbReference>
<dbReference type="InterPro" id="IPR050570">
    <property type="entry name" value="Cell_wall_metabolism_enzyme"/>
</dbReference>
<evidence type="ECO:0000313" key="5">
    <source>
        <dbReference type="Proteomes" id="UP000233417"/>
    </source>
</evidence>
<evidence type="ECO:0000259" key="3">
    <source>
        <dbReference type="Pfam" id="PF01551"/>
    </source>
</evidence>
<keyword evidence="1" id="KW-0732">Signal</keyword>
<name>A0A2N2F3Y7_9BACT</name>
<dbReference type="Proteomes" id="UP000233417">
    <property type="component" value="Unassembled WGS sequence"/>
</dbReference>
<feature type="domain" description="M23ase beta-sheet core" evidence="3">
    <location>
        <begin position="370"/>
        <end position="471"/>
    </location>
</feature>
<gene>
    <name evidence="4" type="ORF">CVU76_02470</name>
</gene>